<keyword evidence="11" id="KW-0175">Coiled coil</keyword>
<feature type="compositionally biased region" description="Low complexity" evidence="12">
    <location>
        <begin position="1089"/>
        <end position="1106"/>
    </location>
</feature>
<evidence type="ECO:0000256" key="10">
    <source>
        <dbReference type="PROSITE-ProRule" id="PRU00283"/>
    </source>
</evidence>
<keyword evidence="7 10" id="KW-0505">Motor protein</keyword>
<dbReference type="EMBL" id="JAVFKY010000003">
    <property type="protein sequence ID" value="KAK5578950.1"/>
    <property type="molecule type" value="Genomic_DNA"/>
</dbReference>
<evidence type="ECO:0000256" key="1">
    <source>
        <dbReference type="ARBA" id="ARBA00004245"/>
    </source>
</evidence>
<dbReference type="SUPFAM" id="SSF52540">
    <property type="entry name" value="P-loop containing nucleoside triphosphate hydrolases"/>
    <property type="match status" value="1"/>
</dbReference>
<accession>A0AAN7U0M8</accession>
<sequence length="1261" mass="142484">MITGLSIHNQINKKNEPIKKEQNIQAFVRVRPFSNYELNQGVTTVPIRVSESSKEVLCEYKGTTRQYKFDHVFNQDSIQSEVFNITVKPICEEVLLGFNGTIFVYGQTGTGKTHTMEGKHGSNEDMGIIPRTINYLFQCLEQSGADYNIRASHLEIYKEEIFDLLACNGNENLNKPLGMFDTQKGFKIPELEEIVVNDRQSILNVLAKSCKRRQTAETQYNKQSSRSHCIFSITVHVKETSVGGEDLIKIGKLNLVDLAGSENAEKSGNNDRLREAALINKSLLTLGKVITDLTNNEKHIPYRSSQLTKILQDSLGGKTKTSIIATVSPSLVNLEETINTLEYALKAKNIKNTPQINQRMSKNSLLKEQSSEIAHLKQLLQAAYDKNGVYLTIDVYEQMKRELEEKCSQQTITEHKIEAQRHEISSMRKSFDEQTMLFEEAMNELEISKKQQQEKQRFIDQFITQDTMLRSNLGNAVQDLSKLHDKLDTMKSTERENQKSITDSKSILSKRLTDLNQMLVSKLQMGQNELLESLSVQLKAVNDQQNKSNQLIGKRINNLSQLIDSSVLQIQQLNNDDKQQSQPLLKLNKESNDLFMKLDKTIQQLSDQIKFLLSDFSLPFYNSNNNNNDKIEGDDGLINNCFKLINDHINKSDLIISQQDKLIQEFSESMSQWMLEQSRYIIEQRDYQKQLKEKQSLNNTQWEKKLLSKLSQVIQQFSKNFTDSTMVYNDTLDSNLQHFERQFHSINNHSRQQVESLSNNLQQSSTLSHQFESNVKSVLNDHHANNKKVDPKLIETIEQTKRKINQLTDGCIDLSQRQRQCTNQFNEAFTDFTFGIQSQKDILDRVKIEQHQVHEILPLVEKSKSTFKENIDTLVHCLDSRKSIIQSSTNECSNQLNSLISSIPSYLDSAIKVTSKSGETPSKKHFDIPSPISTSSSSSSSFIYHNAGGKENNNQSINSLKGSNSNINFDSSKNNNSNNNNMKIDTPQKSSTIPITPKSSKKLNNNSTPKSVSKNLKQQQTIIVPTSNQVTLSAKKSMQPQPQPQSAKKKQLITDQPQQQQQQQPITTTSPTSSLINESPFSSPKLSKQRIIQDQPPQPQSQQPSILSQLNSTPISFPQHLQQQPPSFFTNLNGSFNRGGNSSIDFSLLDDESDSENSDVDNVRSLLSSSKKPSRASKNTSMFSSKKVGITPSRKLKGINSITGQPLINVKKSKPTLTSVTKKQTVSTPIIHSSKPSIFGGGSTISSKLKSLKQQQQTPLK</sequence>
<proteinExistence type="inferred from homology"/>
<feature type="coiled-coil region" evidence="11">
    <location>
        <begin position="331"/>
        <end position="413"/>
    </location>
</feature>
<dbReference type="GO" id="GO:0008017">
    <property type="term" value="F:microtubule binding"/>
    <property type="evidence" value="ECO:0007669"/>
    <property type="project" value="InterPro"/>
</dbReference>
<feature type="compositionally biased region" description="Polar residues" evidence="12">
    <location>
        <begin position="951"/>
        <end position="962"/>
    </location>
</feature>
<dbReference type="GO" id="GO:0005634">
    <property type="term" value="C:nucleus"/>
    <property type="evidence" value="ECO:0007669"/>
    <property type="project" value="TreeGrafter"/>
</dbReference>
<evidence type="ECO:0000313" key="14">
    <source>
        <dbReference type="EMBL" id="KAK5578950.1"/>
    </source>
</evidence>
<dbReference type="Gene3D" id="3.40.850.10">
    <property type="entry name" value="Kinesin motor domain"/>
    <property type="match status" value="1"/>
</dbReference>
<dbReference type="Proteomes" id="UP001344447">
    <property type="component" value="Unassembled WGS sequence"/>
</dbReference>
<dbReference type="GO" id="GO:0051231">
    <property type="term" value="P:spindle elongation"/>
    <property type="evidence" value="ECO:0007669"/>
    <property type="project" value="TreeGrafter"/>
</dbReference>
<dbReference type="GO" id="GO:0008574">
    <property type="term" value="F:plus-end-directed microtubule motor activity"/>
    <property type="evidence" value="ECO:0007669"/>
    <property type="project" value="TreeGrafter"/>
</dbReference>
<dbReference type="PROSITE" id="PS00411">
    <property type="entry name" value="KINESIN_MOTOR_1"/>
    <property type="match status" value="1"/>
</dbReference>
<dbReference type="Pfam" id="PF00225">
    <property type="entry name" value="Kinesin"/>
    <property type="match status" value="1"/>
</dbReference>
<dbReference type="GO" id="GO:0007018">
    <property type="term" value="P:microtubule-based movement"/>
    <property type="evidence" value="ECO:0007669"/>
    <property type="project" value="InterPro"/>
</dbReference>
<dbReference type="FunFam" id="3.40.850.10:FF:000019">
    <property type="entry name" value="Kinesin-like protein KIN-5D"/>
    <property type="match status" value="1"/>
</dbReference>
<keyword evidence="3" id="KW-0963">Cytoplasm</keyword>
<dbReference type="InterPro" id="IPR027417">
    <property type="entry name" value="P-loop_NTPase"/>
</dbReference>
<dbReference type="PANTHER" id="PTHR47970">
    <property type="entry name" value="KINESIN-LIKE PROTEIN KIF11"/>
    <property type="match status" value="1"/>
</dbReference>
<dbReference type="PANTHER" id="PTHR47970:SF12">
    <property type="entry name" value="KINESIN FAMILY MEMBER 11"/>
    <property type="match status" value="1"/>
</dbReference>
<keyword evidence="6 10" id="KW-0067">ATP-binding</keyword>
<keyword evidence="5 10" id="KW-0547">Nucleotide-binding</keyword>
<evidence type="ECO:0000256" key="4">
    <source>
        <dbReference type="ARBA" id="ARBA00022701"/>
    </source>
</evidence>
<feature type="region of interest" description="Disordered" evidence="12">
    <location>
        <begin position="1237"/>
        <end position="1261"/>
    </location>
</feature>
<feature type="domain" description="Kinesin motor" evidence="13">
    <location>
        <begin position="23"/>
        <end position="350"/>
    </location>
</feature>
<feature type="compositionally biased region" description="Low complexity" evidence="12">
    <location>
        <begin position="1033"/>
        <end position="1046"/>
    </location>
</feature>
<evidence type="ECO:0000256" key="5">
    <source>
        <dbReference type="ARBA" id="ARBA00022741"/>
    </source>
</evidence>
<dbReference type="GO" id="GO:0072686">
    <property type="term" value="C:mitotic spindle"/>
    <property type="evidence" value="ECO:0007669"/>
    <property type="project" value="TreeGrafter"/>
</dbReference>
<feature type="region of interest" description="Disordered" evidence="12">
    <location>
        <begin position="1147"/>
        <end position="1183"/>
    </location>
</feature>
<dbReference type="InterPro" id="IPR047241">
    <property type="entry name" value="KIF11-like_kin_motor_dom"/>
</dbReference>
<evidence type="ECO:0000256" key="8">
    <source>
        <dbReference type="ARBA" id="ARBA00023212"/>
    </source>
</evidence>
<dbReference type="GO" id="GO:0005876">
    <property type="term" value="C:spindle microtubule"/>
    <property type="evidence" value="ECO:0007669"/>
    <property type="project" value="TreeGrafter"/>
</dbReference>
<feature type="compositionally biased region" description="Acidic residues" evidence="12">
    <location>
        <begin position="1148"/>
        <end position="1159"/>
    </location>
</feature>
<gene>
    <name evidence="14" type="ORF">RB653_008625</name>
</gene>
<feature type="compositionally biased region" description="Polar residues" evidence="12">
    <location>
        <begin position="1077"/>
        <end position="1086"/>
    </location>
</feature>
<evidence type="ECO:0000256" key="2">
    <source>
        <dbReference type="ARBA" id="ARBA00022448"/>
    </source>
</evidence>
<evidence type="ECO:0000313" key="15">
    <source>
        <dbReference type="Proteomes" id="UP001344447"/>
    </source>
</evidence>
<dbReference type="InterPro" id="IPR036961">
    <property type="entry name" value="Kinesin_motor_dom_sf"/>
</dbReference>
<feature type="region of interest" description="Disordered" evidence="12">
    <location>
        <begin position="916"/>
        <end position="1106"/>
    </location>
</feature>
<keyword evidence="2" id="KW-0813">Transport</keyword>
<organism evidence="14 15">
    <name type="scientific">Dictyostelium firmibasis</name>
    <dbReference type="NCBI Taxonomy" id="79012"/>
    <lineage>
        <taxon>Eukaryota</taxon>
        <taxon>Amoebozoa</taxon>
        <taxon>Evosea</taxon>
        <taxon>Eumycetozoa</taxon>
        <taxon>Dictyostelia</taxon>
        <taxon>Dictyosteliales</taxon>
        <taxon>Dictyosteliaceae</taxon>
        <taxon>Dictyostelium</taxon>
    </lineage>
</organism>
<comment type="similarity">
    <text evidence="9">Belongs to the TRAFAC class myosin-kinesin ATPase superfamily. Kinesin family. KIN-5/BimC subfamily.</text>
</comment>
<evidence type="ECO:0000256" key="9">
    <source>
        <dbReference type="ARBA" id="ARBA00034704"/>
    </source>
</evidence>
<dbReference type="PRINTS" id="PR00380">
    <property type="entry name" value="KINESINHEAVY"/>
</dbReference>
<dbReference type="GO" id="GO:0090307">
    <property type="term" value="P:mitotic spindle assembly"/>
    <property type="evidence" value="ECO:0007669"/>
    <property type="project" value="TreeGrafter"/>
</dbReference>
<feature type="compositionally biased region" description="Low complexity" evidence="12">
    <location>
        <begin position="928"/>
        <end position="941"/>
    </location>
</feature>
<evidence type="ECO:0000259" key="13">
    <source>
        <dbReference type="PROSITE" id="PS50067"/>
    </source>
</evidence>
<evidence type="ECO:0000256" key="3">
    <source>
        <dbReference type="ARBA" id="ARBA00022490"/>
    </source>
</evidence>
<dbReference type="AlphaFoldDB" id="A0AAN7U0M8"/>
<evidence type="ECO:0000256" key="12">
    <source>
        <dbReference type="SAM" id="MobiDB-lite"/>
    </source>
</evidence>
<evidence type="ECO:0000256" key="6">
    <source>
        <dbReference type="ARBA" id="ARBA00022840"/>
    </source>
</evidence>
<feature type="compositionally biased region" description="Low complexity" evidence="12">
    <location>
        <begin position="1246"/>
        <end position="1261"/>
    </location>
</feature>
<keyword evidence="8" id="KW-0206">Cytoskeleton</keyword>
<dbReference type="PROSITE" id="PS50067">
    <property type="entry name" value="KINESIN_MOTOR_2"/>
    <property type="match status" value="1"/>
</dbReference>
<dbReference type="InterPro" id="IPR001752">
    <property type="entry name" value="Kinesin_motor_dom"/>
</dbReference>
<feature type="binding site" evidence="10">
    <location>
        <begin position="106"/>
        <end position="113"/>
    </location>
    <ligand>
        <name>ATP</name>
        <dbReference type="ChEBI" id="CHEBI:30616"/>
    </ligand>
</feature>
<reference evidence="14 15" key="1">
    <citation type="submission" date="2023-11" db="EMBL/GenBank/DDBJ databases">
        <title>Dfirmibasis_genome.</title>
        <authorList>
            <person name="Edelbroek B."/>
            <person name="Kjellin J."/>
            <person name="Jerlstrom-Hultqvist J."/>
            <person name="Soderbom F."/>
        </authorList>
    </citation>
    <scope>NUCLEOTIDE SEQUENCE [LARGE SCALE GENOMIC DNA]</scope>
    <source>
        <strain evidence="14 15">TNS-C-14</strain>
    </source>
</reference>
<keyword evidence="15" id="KW-1185">Reference proteome</keyword>
<dbReference type="SMART" id="SM00129">
    <property type="entry name" value="KISc"/>
    <property type="match status" value="1"/>
</dbReference>
<feature type="compositionally biased region" description="Low complexity" evidence="12">
    <location>
        <begin position="1053"/>
        <end position="1076"/>
    </location>
</feature>
<evidence type="ECO:0000256" key="11">
    <source>
        <dbReference type="SAM" id="Coils"/>
    </source>
</evidence>
<keyword evidence="4" id="KW-0493">Microtubule</keyword>
<name>A0AAN7U0M8_9MYCE</name>
<dbReference type="InterPro" id="IPR019821">
    <property type="entry name" value="Kinesin_motor_CS"/>
</dbReference>
<protein>
    <recommendedName>
        <fullName evidence="13">Kinesin motor domain-containing protein</fullName>
    </recommendedName>
</protein>
<feature type="compositionally biased region" description="Polar residues" evidence="12">
    <location>
        <begin position="987"/>
        <end position="1032"/>
    </location>
</feature>
<feature type="compositionally biased region" description="Low complexity" evidence="12">
    <location>
        <begin position="963"/>
        <end position="981"/>
    </location>
</feature>
<comment type="subcellular location">
    <subcellularLocation>
        <location evidence="1">Cytoplasm</location>
        <location evidence="1">Cytoskeleton</location>
    </subcellularLocation>
</comment>
<dbReference type="InterPro" id="IPR047149">
    <property type="entry name" value="KIF11-like"/>
</dbReference>
<dbReference type="CDD" id="cd01364">
    <property type="entry name" value="KISc_BimC_Eg5"/>
    <property type="match status" value="1"/>
</dbReference>
<comment type="caution">
    <text evidence="14">The sequence shown here is derived from an EMBL/GenBank/DDBJ whole genome shotgun (WGS) entry which is preliminary data.</text>
</comment>
<dbReference type="GO" id="GO:0005524">
    <property type="term" value="F:ATP binding"/>
    <property type="evidence" value="ECO:0007669"/>
    <property type="project" value="UniProtKB-UniRule"/>
</dbReference>
<evidence type="ECO:0000256" key="7">
    <source>
        <dbReference type="ARBA" id="ARBA00023175"/>
    </source>
</evidence>